<gene>
    <name evidence="1" type="ORF">IHE45_12G007100</name>
</gene>
<dbReference type="EC" id="3.4.21.92" evidence="1"/>
<keyword evidence="1" id="KW-0378">Hydrolase</keyword>
<name>A0ACB7UZY2_DIOAL</name>
<proteinExistence type="predicted"/>
<evidence type="ECO:0000313" key="1">
    <source>
        <dbReference type="EMBL" id="KAH7666612.1"/>
    </source>
</evidence>
<sequence>MSAFICKRYGLFNSGVMIQQPIISFQVANSDVMMKEKLHHKVSLNGYFAITLGKIWKRSMKTLKGIPS</sequence>
<dbReference type="Proteomes" id="UP000827976">
    <property type="component" value="Chromosome 12"/>
</dbReference>
<keyword evidence="2" id="KW-1185">Reference proteome</keyword>
<accession>A0ACB7UZY2</accession>
<reference evidence="2" key="1">
    <citation type="journal article" date="2022" name="Nat. Commun.">
        <title>Chromosome evolution and the genetic basis of agronomically important traits in greater yam.</title>
        <authorList>
            <person name="Bredeson J.V."/>
            <person name="Lyons J.B."/>
            <person name="Oniyinde I.O."/>
            <person name="Okereke N.R."/>
            <person name="Kolade O."/>
            <person name="Nnabue I."/>
            <person name="Nwadili C.O."/>
            <person name="Hribova E."/>
            <person name="Parker M."/>
            <person name="Nwogha J."/>
            <person name="Shu S."/>
            <person name="Carlson J."/>
            <person name="Kariba R."/>
            <person name="Muthemba S."/>
            <person name="Knop K."/>
            <person name="Barton G.J."/>
            <person name="Sherwood A.V."/>
            <person name="Lopez-Montes A."/>
            <person name="Asiedu R."/>
            <person name="Jamnadass R."/>
            <person name="Muchugi A."/>
            <person name="Goodstein D."/>
            <person name="Egesi C.N."/>
            <person name="Featherston J."/>
            <person name="Asfaw A."/>
            <person name="Simpson G.G."/>
            <person name="Dolezel J."/>
            <person name="Hendre P.S."/>
            <person name="Van Deynze A."/>
            <person name="Kumar P.L."/>
            <person name="Obidiegwu J.E."/>
            <person name="Bhattacharjee R."/>
            <person name="Rokhsar D.S."/>
        </authorList>
    </citation>
    <scope>NUCLEOTIDE SEQUENCE [LARGE SCALE GENOMIC DNA]</scope>
    <source>
        <strain evidence="2">cv. TDa95/00328</strain>
    </source>
</reference>
<comment type="caution">
    <text evidence="1">The sequence shown here is derived from an EMBL/GenBank/DDBJ whole genome shotgun (WGS) entry which is preliminary data.</text>
</comment>
<evidence type="ECO:0000313" key="2">
    <source>
        <dbReference type="Proteomes" id="UP000827976"/>
    </source>
</evidence>
<dbReference type="EMBL" id="CM037022">
    <property type="protein sequence ID" value="KAH7666612.1"/>
    <property type="molecule type" value="Genomic_DNA"/>
</dbReference>
<organism evidence="1 2">
    <name type="scientific">Dioscorea alata</name>
    <name type="common">Purple yam</name>
    <dbReference type="NCBI Taxonomy" id="55571"/>
    <lineage>
        <taxon>Eukaryota</taxon>
        <taxon>Viridiplantae</taxon>
        <taxon>Streptophyta</taxon>
        <taxon>Embryophyta</taxon>
        <taxon>Tracheophyta</taxon>
        <taxon>Spermatophyta</taxon>
        <taxon>Magnoliopsida</taxon>
        <taxon>Liliopsida</taxon>
        <taxon>Dioscoreales</taxon>
        <taxon>Dioscoreaceae</taxon>
        <taxon>Dioscorea</taxon>
    </lineage>
</organism>
<protein>
    <submittedName>
        <fullName evidence="1">Endopeptidase Clp protein</fullName>
        <ecNumber evidence="1">3.4.21.92</ecNumber>
    </submittedName>
</protein>